<dbReference type="InterPro" id="IPR026000">
    <property type="entry name" value="Apc5_dom"/>
</dbReference>
<protein>
    <submittedName>
        <fullName evidence="2">Tetratricopeptide (TPR) repeat protein</fullName>
    </submittedName>
</protein>
<evidence type="ECO:0000259" key="1">
    <source>
        <dbReference type="SMART" id="SM00382"/>
    </source>
</evidence>
<dbReference type="InterPro" id="IPR003593">
    <property type="entry name" value="AAA+_ATPase"/>
</dbReference>
<dbReference type="EMBL" id="JACHJS010000001">
    <property type="protein sequence ID" value="MBB4966301.1"/>
    <property type="molecule type" value="Genomic_DNA"/>
</dbReference>
<dbReference type="Proteomes" id="UP000542674">
    <property type="component" value="Unassembled WGS sequence"/>
</dbReference>
<evidence type="ECO:0000313" key="2">
    <source>
        <dbReference type="EMBL" id="MBB4966301.1"/>
    </source>
</evidence>
<dbReference type="InterPro" id="IPR019734">
    <property type="entry name" value="TPR_rpt"/>
</dbReference>
<keyword evidence="3" id="KW-1185">Reference proteome</keyword>
<dbReference type="InterPro" id="IPR027417">
    <property type="entry name" value="P-loop_NTPase"/>
</dbReference>
<proteinExistence type="predicted"/>
<dbReference type="Pfam" id="PF12862">
    <property type="entry name" value="ANAPC5"/>
    <property type="match status" value="1"/>
</dbReference>
<dbReference type="SUPFAM" id="SSF48452">
    <property type="entry name" value="TPR-like"/>
    <property type="match status" value="4"/>
</dbReference>
<accession>A0A7W7WWN9</accession>
<dbReference type="Pfam" id="PF13374">
    <property type="entry name" value="TPR_10"/>
    <property type="match status" value="10"/>
</dbReference>
<dbReference type="Gene3D" id="1.25.40.10">
    <property type="entry name" value="Tetratricopeptide repeat domain"/>
    <property type="match status" value="4"/>
</dbReference>
<organism evidence="2 3">
    <name type="scientific">Saccharothrix violaceirubra</name>
    <dbReference type="NCBI Taxonomy" id="413306"/>
    <lineage>
        <taxon>Bacteria</taxon>
        <taxon>Bacillati</taxon>
        <taxon>Actinomycetota</taxon>
        <taxon>Actinomycetes</taxon>
        <taxon>Pseudonocardiales</taxon>
        <taxon>Pseudonocardiaceae</taxon>
        <taxon>Saccharothrix</taxon>
    </lineage>
</organism>
<feature type="domain" description="AAA+ ATPase" evidence="1">
    <location>
        <begin position="299"/>
        <end position="465"/>
    </location>
</feature>
<sequence length="1542" mass="165877">MTDNTPKTNGTFVAVVLDEYRDPKFPKLEGAVTQVNDLATALTAYGYESQVVVRPLLVGVSVELDRWSEDWSARGQGGPAVVVWSGHAEGKDGKPLRLAAFDTARGTTNPNKYYSPVSLASHSLESGADQVLILLDTCHSGAGAIPALDQALDLLKDQTLPEGRVAWFGVLASCQADERAEGGRGRLLEAVLHLLTEGPRGSEEYRHEWSVRNEGITGATLIKAVLGDWQDGAQRAVDVSTGQPRAMFRNPLWRPKAGEALVEHLVLAAKGIDPTEEGWFFTGRQRALRQIVDWLAAKKAGMLLLTGSAGVGKSAVAGRIAALSDAAERADLMAHAPLTAEDPDPGDGSVDAAIHLRGMTVQSLAKDLADRLGLAVPRTPADLIAQLERADATTRQVLVLDGLDEAAPGEATPIAEQLLVPLSRLCTVLLASRDRPFQPHQEPGEALDSALTRTVGAAVHVLDLDQEQDTASDIATYVRDRLLADDVAPDKAAEIAPVLAARASTSSGGFLFARIVASRLAHTLAADPDLPWRERIPAGIEEALAADLATAPARLRDGRELSGAAHDLLTALAWAGGAGIPAHGVWQAVAQAVGGRDTTYEPEDIDWVLRQYGRYIVEDSDGYQAVYRLYHRELVTHLRTRTPAAVPVAIIRALVTLALGQTDNGTTPTQANPYLRQHLASHAVEASGPGVTALRELVELNPDAYLPNLAGALNNLANQLAGIGRRQEALTTAQEAVTTYRNLVELNPDAYLPNLATSLNNLANQLAGIGRRQEALTTAQEAVTTYRNLVELNPDAYLPNLAMSLHNLAVMMSGIGRRQEALAPAQEAVTTYRNLVELNPDAYLPNLAAALINLADQLAGIGRRQEALAPAQEAVTTYRNLVELNPDAYLPNLAMSLNNLAAMMSGIGRRQEALAPAQEAVRLRRNLVELNPDAYLPDLAMSLNNLAAMMSGIGRRQEALAPAQEAVRLRRNLVELNPDAYLPDLAMSLNNLANHLSEVGRRQEALTPAQEAVTTYRNLVELNPDAYLPNLAGALTNLANQLSEVGRRQEALTPAQEAVRLRRNLVELNPDAYLPDLAGALNNLANQLSEVGRRQEALTTAQEAVTTYRNLVELNPDAYLPDLAGALNNVANRLAGIGRQQEALTTAQEAVTTYRNLVELNPDAYLPNLAMSLNNLAAMMSGIGRRQEAVQIYDDIVTKSSGRPGLAAKVSYHRAVFLLETDQGEGVTELCRLLSSTKPEDNDTAFQIRRSLRQIAQADHEARKLVVRAHADHFPSSSEAPSWLDITDADLQLTVDWLSALTWRDSRDFITTHPELLEPPAQAALREWSTLGPANFHLALLERLVSGDPVDTVYRSLVLPEILIEWMSTASEGWAASAAYLTDHAEDLLTPDADASLAAIDDAGLVADVHRALLAVALDDGIDAAYELLQNRQVLHARVQKALAAADGATLRLLSAIEVGVYGDVWVGAVHWSTAWVLDDPEASDETAHAPEAVEVLREAVQAKAPDGDERNRMVAELAALMAARPARATALGDILQAVLAT</sequence>
<reference evidence="2 3" key="1">
    <citation type="submission" date="2020-08" db="EMBL/GenBank/DDBJ databases">
        <title>Sequencing the genomes of 1000 actinobacteria strains.</title>
        <authorList>
            <person name="Klenk H.-P."/>
        </authorList>
    </citation>
    <scope>NUCLEOTIDE SEQUENCE [LARGE SCALE GENOMIC DNA]</scope>
    <source>
        <strain evidence="2 3">DSM 45084</strain>
    </source>
</reference>
<comment type="caution">
    <text evidence="2">The sequence shown here is derived from an EMBL/GenBank/DDBJ whole genome shotgun (WGS) entry which is preliminary data.</text>
</comment>
<dbReference type="InterPro" id="IPR011990">
    <property type="entry name" value="TPR-like_helical_dom_sf"/>
</dbReference>
<dbReference type="SMART" id="SM00382">
    <property type="entry name" value="AAA"/>
    <property type="match status" value="1"/>
</dbReference>
<evidence type="ECO:0000313" key="3">
    <source>
        <dbReference type="Proteomes" id="UP000542674"/>
    </source>
</evidence>
<gene>
    <name evidence="2" type="ORF">F4559_003660</name>
</gene>
<dbReference type="Gene3D" id="3.40.50.300">
    <property type="entry name" value="P-loop containing nucleotide triphosphate hydrolases"/>
    <property type="match status" value="1"/>
</dbReference>
<dbReference type="PANTHER" id="PTHR19959:SF119">
    <property type="entry name" value="FUNGAL LIPASE-LIKE DOMAIN-CONTAINING PROTEIN"/>
    <property type="match status" value="1"/>
</dbReference>
<name>A0A7W7WWN9_9PSEU</name>
<dbReference type="PANTHER" id="PTHR19959">
    <property type="entry name" value="KINESIN LIGHT CHAIN"/>
    <property type="match status" value="1"/>
</dbReference>
<dbReference type="SUPFAM" id="SSF52540">
    <property type="entry name" value="P-loop containing nucleoside triphosphate hydrolases"/>
    <property type="match status" value="1"/>
</dbReference>
<dbReference type="SMART" id="SM00028">
    <property type="entry name" value="TPR"/>
    <property type="match status" value="11"/>
</dbReference>